<dbReference type="Proteomes" id="UP001232156">
    <property type="component" value="Unassembled WGS sequence"/>
</dbReference>
<protein>
    <submittedName>
        <fullName evidence="1">Uncharacterized protein</fullName>
    </submittedName>
</protein>
<evidence type="ECO:0000313" key="1">
    <source>
        <dbReference type="EMBL" id="MDR4125086.1"/>
    </source>
</evidence>
<name>A0ABU1D3T1_9BURK</name>
<comment type="caution">
    <text evidence="1">The sequence shown here is derived from an EMBL/GenBank/DDBJ whole genome shotgun (WGS) entry which is preliminary data.</text>
</comment>
<sequence>MKKTDIIVDKHRMPCLVGWTLDKRLSELAVSLGICYPVRVKTQPERPARDASRNIDL</sequence>
<proteinExistence type="predicted"/>
<accession>A0ABU1D3T1</accession>
<dbReference type="RefSeq" id="WP_347286483.1">
    <property type="nucleotide sequence ID" value="NZ_JAUZQE010000006.1"/>
</dbReference>
<organism evidence="1 2">
    <name type="scientific">Yanghanlia caeni</name>
    <dbReference type="NCBI Taxonomy" id="3064283"/>
    <lineage>
        <taxon>Bacteria</taxon>
        <taxon>Pseudomonadati</taxon>
        <taxon>Pseudomonadota</taxon>
        <taxon>Betaproteobacteria</taxon>
        <taxon>Burkholderiales</taxon>
        <taxon>Alcaligenaceae</taxon>
        <taxon>Yanghanlia</taxon>
    </lineage>
</organism>
<evidence type="ECO:0000313" key="2">
    <source>
        <dbReference type="Proteomes" id="UP001232156"/>
    </source>
</evidence>
<reference evidence="1 2" key="1">
    <citation type="submission" date="2023-08" db="EMBL/GenBank/DDBJ databases">
        <title>Alcaligenaceae gen. nov., a novel taxon isolated from the sludge of Yixing Pesticide Factory.</title>
        <authorList>
            <person name="Ruan L."/>
        </authorList>
    </citation>
    <scope>NUCLEOTIDE SEQUENCE [LARGE SCALE GENOMIC DNA]</scope>
    <source>
        <strain evidence="1 2">LG-2</strain>
    </source>
</reference>
<dbReference type="EMBL" id="JAUZQE010000006">
    <property type="protein sequence ID" value="MDR4125086.1"/>
    <property type="molecule type" value="Genomic_DNA"/>
</dbReference>
<keyword evidence="2" id="KW-1185">Reference proteome</keyword>
<gene>
    <name evidence="1" type="ORF">Q8947_03680</name>
</gene>